<protein>
    <submittedName>
        <fullName evidence="1">Uncharacterized protein</fullName>
    </submittedName>
</protein>
<reference evidence="1" key="1">
    <citation type="submission" date="2022-02" db="EMBL/GenBank/DDBJ databases">
        <title>Plant Genome Project.</title>
        <authorList>
            <person name="Zhang R.-G."/>
        </authorList>
    </citation>
    <scope>NUCLEOTIDE SEQUENCE</scope>
    <source>
        <strain evidence="1">AT1</strain>
    </source>
</reference>
<dbReference type="EMBL" id="CM046393">
    <property type="protein sequence ID" value="KAI8550539.1"/>
    <property type="molecule type" value="Genomic_DNA"/>
</dbReference>
<keyword evidence="2" id="KW-1185">Reference proteome</keyword>
<proteinExistence type="predicted"/>
<sequence>MNSQELQFCQAATSAPPKTSSKDRTLKHKYHCKATSIERTQSVDKICPDETNNSRKTRDILSQIRQQVVDLERRKEKMKKQRNEVEIVPWPFPPTAAHGYGTHGGGEVRK</sequence>
<evidence type="ECO:0000313" key="2">
    <source>
        <dbReference type="Proteomes" id="UP001062846"/>
    </source>
</evidence>
<comment type="caution">
    <text evidence="1">The sequence shown here is derived from an EMBL/GenBank/DDBJ whole genome shotgun (WGS) entry which is preliminary data.</text>
</comment>
<accession>A0ACC0NCK8</accession>
<evidence type="ECO:0000313" key="1">
    <source>
        <dbReference type="EMBL" id="KAI8550539.1"/>
    </source>
</evidence>
<dbReference type="Proteomes" id="UP001062846">
    <property type="component" value="Chromosome 6"/>
</dbReference>
<name>A0ACC0NCK8_RHOML</name>
<organism evidence="1 2">
    <name type="scientific">Rhododendron molle</name>
    <name type="common">Chinese azalea</name>
    <name type="synonym">Azalea mollis</name>
    <dbReference type="NCBI Taxonomy" id="49168"/>
    <lineage>
        <taxon>Eukaryota</taxon>
        <taxon>Viridiplantae</taxon>
        <taxon>Streptophyta</taxon>
        <taxon>Embryophyta</taxon>
        <taxon>Tracheophyta</taxon>
        <taxon>Spermatophyta</taxon>
        <taxon>Magnoliopsida</taxon>
        <taxon>eudicotyledons</taxon>
        <taxon>Gunneridae</taxon>
        <taxon>Pentapetalae</taxon>
        <taxon>asterids</taxon>
        <taxon>Ericales</taxon>
        <taxon>Ericaceae</taxon>
        <taxon>Ericoideae</taxon>
        <taxon>Rhodoreae</taxon>
        <taxon>Rhododendron</taxon>
    </lineage>
</organism>
<gene>
    <name evidence="1" type="ORF">RHMOL_Rhmol06G0115100</name>
</gene>